<reference evidence="3" key="1">
    <citation type="journal article" date="2019" name="Int. J. Syst. Evol. Microbiol.">
        <title>The Global Catalogue of Microorganisms (GCM) 10K type strain sequencing project: providing services to taxonomists for standard genome sequencing and annotation.</title>
        <authorList>
            <consortium name="The Broad Institute Genomics Platform"/>
            <consortium name="The Broad Institute Genome Sequencing Center for Infectious Disease"/>
            <person name="Wu L."/>
            <person name="Ma J."/>
        </authorList>
    </citation>
    <scope>NUCLEOTIDE SEQUENCE [LARGE SCALE GENOMIC DNA]</scope>
    <source>
        <strain evidence="3">KCTC 42248</strain>
    </source>
</reference>
<accession>A0ABW5NGM1</accession>
<dbReference type="EMBL" id="JBHUMA010000004">
    <property type="protein sequence ID" value="MFD2598291.1"/>
    <property type="molecule type" value="Genomic_DNA"/>
</dbReference>
<dbReference type="Pfam" id="PF02616">
    <property type="entry name" value="SMC_ScpA"/>
    <property type="match status" value="1"/>
</dbReference>
<name>A0ABW5NGM1_9SPHI</name>
<proteinExistence type="predicted"/>
<evidence type="ECO:0000313" key="2">
    <source>
        <dbReference type="EMBL" id="MFD2598291.1"/>
    </source>
</evidence>
<dbReference type="PANTHER" id="PTHR33969:SF2">
    <property type="entry name" value="SEGREGATION AND CONDENSATION PROTEIN A"/>
    <property type="match status" value="1"/>
</dbReference>
<sequence length="247" mass="28708">MTDAGYEIKLDLFQGPFDLLLFFIERDELNIHDIPISQITDEFLRYIQQLQSLNMEVASEFIFVASTFMRIKSKMLLPRPSDSDGEDGSDLREDLIQKLVLYKQFKEACEDLRVLEYQRSLVFQRGNIQSDIHAVNSGGEQEDDLKTLDLYELMMAYERVRLNPIKRPEEIKHTIVQYPYTIEQQKSAIAKLIAINEQLDFAAIAKQAENKVHFVYQFLAILEMLQQDLLAIEIGLGYNSFTVRRNG</sequence>
<gene>
    <name evidence="2" type="ORF">ACFSQ3_04945</name>
</gene>
<dbReference type="InterPro" id="IPR003768">
    <property type="entry name" value="ScpA"/>
</dbReference>
<evidence type="ECO:0000256" key="1">
    <source>
        <dbReference type="ARBA" id="ARBA00044777"/>
    </source>
</evidence>
<organism evidence="2 3">
    <name type="scientific">Sphingobacterium corticis</name>
    <dbReference type="NCBI Taxonomy" id="1812823"/>
    <lineage>
        <taxon>Bacteria</taxon>
        <taxon>Pseudomonadati</taxon>
        <taxon>Bacteroidota</taxon>
        <taxon>Sphingobacteriia</taxon>
        <taxon>Sphingobacteriales</taxon>
        <taxon>Sphingobacteriaceae</taxon>
        <taxon>Sphingobacterium</taxon>
    </lineage>
</organism>
<comment type="caution">
    <text evidence="2">The sequence shown here is derived from an EMBL/GenBank/DDBJ whole genome shotgun (WGS) entry which is preliminary data.</text>
</comment>
<dbReference type="RefSeq" id="WP_380868073.1">
    <property type="nucleotide sequence ID" value="NZ_JBHUMA010000004.1"/>
</dbReference>
<dbReference type="Gene3D" id="6.10.250.2410">
    <property type="match status" value="1"/>
</dbReference>
<keyword evidence="3" id="KW-1185">Reference proteome</keyword>
<evidence type="ECO:0000313" key="3">
    <source>
        <dbReference type="Proteomes" id="UP001597393"/>
    </source>
</evidence>
<dbReference type="PANTHER" id="PTHR33969">
    <property type="entry name" value="SEGREGATION AND CONDENSATION PROTEIN A"/>
    <property type="match status" value="1"/>
</dbReference>
<protein>
    <recommendedName>
        <fullName evidence="1">Segregation and condensation protein A</fullName>
    </recommendedName>
</protein>
<dbReference type="Proteomes" id="UP001597393">
    <property type="component" value="Unassembled WGS sequence"/>
</dbReference>